<comment type="subcellular location">
    <subcellularLocation>
        <location evidence="1">Cytoplasm</location>
        <location evidence="1">Nucleoid</location>
    </subcellularLocation>
</comment>
<evidence type="ECO:0000256" key="6">
    <source>
        <dbReference type="PIRSR" id="PIRSR002096-1"/>
    </source>
</evidence>
<dbReference type="InterPro" id="IPR054180">
    <property type="entry name" value="H-NS-like_N"/>
</dbReference>
<dbReference type="InterPro" id="IPR027444">
    <property type="entry name" value="H-NS_C_dom"/>
</dbReference>
<dbReference type="SMART" id="SM00528">
    <property type="entry name" value="HNS"/>
    <property type="match status" value="1"/>
</dbReference>
<protein>
    <recommendedName>
        <fullName evidence="5">DNA-binding protein</fullName>
    </recommendedName>
</protein>
<evidence type="ECO:0000256" key="4">
    <source>
        <dbReference type="ARBA" id="ARBA00023125"/>
    </source>
</evidence>
<dbReference type="PIRSF" id="PIRSF002096">
    <property type="entry name" value="HnS"/>
    <property type="match status" value="1"/>
</dbReference>
<feature type="compositionally biased region" description="Polar residues" evidence="8">
    <location>
        <begin position="105"/>
        <end position="114"/>
    </location>
</feature>
<evidence type="ECO:0000313" key="11">
    <source>
        <dbReference type="Proteomes" id="UP000004349"/>
    </source>
</evidence>
<evidence type="ECO:0000259" key="9">
    <source>
        <dbReference type="SMART" id="SM00528"/>
    </source>
</evidence>
<keyword evidence="4 5" id="KW-0238">DNA-binding</keyword>
<dbReference type="EMBL" id="AFWE01000170">
    <property type="protein sequence ID" value="EGU33984.1"/>
    <property type="molecule type" value="Genomic_DNA"/>
</dbReference>
<dbReference type="Pfam" id="PF00816">
    <property type="entry name" value="Histone_HNS"/>
    <property type="match status" value="1"/>
</dbReference>
<dbReference type="GO" id="GO:0000976">
    <property type="term" value="F:transcription cis-regulatory region binding"/>
    <property type="evidence" value="ECO:0007669"/>
    <property type="project" value="TreeGrafter"/>
</dbReference>
<keyword evidence="7" id="KW-0175">Coiled coil</keyword>
<dbReference type="InterPro" id="IPR037150">
    <property type="entry name" value="H-NS_C_dom_sf"/>
</dbReference>
<dbReference type="eggNOG" id="COG2916">
    <property type="taxonomic scope" value="Bacteria"/>
</dbReference>
<dbReference type="RefSeq" id="WP_005596800.1">
    <property type="nucleotide sequence ID" value="NZ_AFWE01000170.1"/>
</dbReference>
<dbReference type="InterPro" id="IPR001801">
    <property type="entry name" value="Histone_HNS"/>
</dbReference>
<feature type="DNA-binding region" evidence="6">
    <location>
        <begin position="111"/>
        <end position="116"/>
    </location>
</feature>
<gene>
    <name evidence="10" type="ORF">VIS19158_11024</name>
</gene>
<keyword evidence="3" id="KW-0963">Cytoplasm</keyword>
<name>F9RQQ3_9VIBR</name>
<dbReference type="InterPro" id="IPR027454">
    <property type="entry name" value="Histone_HNS_N"/>
</dbReference>
<dbReference type="Pfam" id="PF22470">
    <property type="entry name" value="Histone_HNS_N"/>
    <property type="match status" value="1"/>
</dbReference>
<dbReference type="GO" id="GO:0003681">
    <property type="term" value="F:bent DNA binding"/>
    <property type="evidence" value="ECO:0007669"/>
    <property type="project" value="TreeGrafter"/>
</dbReference>
<dbReference type="Proteomes" id="UP000004349">
    <property type="component" value="Unassembled WGS sequence"/>
</dbReference>
<dbReference type="GO" id="GO:0005829">
    <property type="term" value="C:cytosol"/>
    <property type="evidence" value="ECO:0007669"/>
    <property type="project" value="TreeGrafter"/>
</dbReference>
<dbReference type="GO" id="GO:0030527">
    <property type="term" value="F:structural constituent of chromatin"/>
    <property type="evidence" value="ECO:0007669"/>
    <property type="project" value="InterPro"/>
</dbReference>
<feature type="domain" description="DNA-binding protein H-NS-like C-terminal" evidence="9">
    <location>
        <begin position="86"/>
        <end position="128"/>
    </location>
</feature>
<evidence type="ECO:0000256" key="5">
    <source>
        <dbReference type="PIRNR" id="PIRNR002096"/>
    </source>
</evidence>
<comment type="caution">
    <text evidence="10">The sequence shown here is derived from an EMBL/GenBank/DDBJ whole genome shotgun (WGS) entry which is preliminary data.</text>
</comment>
<dbReference type="PANTHER" id="PTHR38097">
    <property type="match status" value="1"/>
</dbReference>
<proteinExistence type="inferred from homology"/>
<dbReference type="AlphaFoldDB" id="F9RQQ3"/>
<evidence type="ECO:0000256" key="2">
    <source>
        <dbReference type="ARBA" id="ARBA00010610"/>
    </source>
</evidence>
<dbReference type="GO" id="GO:0009295">
    <property type="term" value="C:nucleoid"/>
    <property type="evidence" value="ECO:0007669"/>
    <property type="project" value="UniProtKB-SubCell"/>
</dbReference>
<organism evidence="10 11">
    <name type="scientific">Vibrio scophthalmi LMG 19158</name>
    <dbReference type="NCBI Taxonomy" id="870967"/>
    <lineage>
        <taxon>Bacteria</taxon>
        <taxon>Pseudomonadati</taxon>
        <taxon>Pseudomonadota</taxon>
        <taxon>Gammaproteobacteria</taxon>
        <taxon>Vibrionales</taxon>
        <taxon>Vibrionaceae</taxon>
        <taxon>Vibrio</taxon>
    </lineage>
</organism>
<dbReference type="GO" id="GO:0032993">
    <property type="term" value="C:protein-DNA complex"/>
    <property type="evidence" value="ECO:0007669"/>
    <property type="project" value="TreeGrafter"/>
</dbReference>
<evidence type="ECO:0000313" key="10">
    <source>
        <dbReference type="EMBL" id="EGU33984.1"/>
    </source>
</evidence>
<accession>F9RQQ3</accession>
<dbReference type="SUPFAM" id="SSF81273">
    <property type="entry name" value="H-NS histone-like proteins"/>
    <property type="match status" value="2"/>
</dbReference>
<reference evidence="10 11" key="1">
    <citation type="journal article" date="2012" name="Int. J. Syst. Evol. Microbiol.">
        <title>Vibrio caribbeanicus sp. nov., isolated from the marine sponge Scleritoderma cyanea.</title>
        <authorList>
            <person name="Hoffmann M."/>
            <person name="Monday S.R."/>
            <person name="Allard M.W."/>
            <person name="Strain E.A."/>
            <person name="Whittaker P."/>
            <person name="Naum M."/>
            <person name="McCarthy P.J."/>
            <person name="Lopez J.V."/>
            <person name="Fischer M."/>
            <person name="Brown E.W."/>
        </authorList>
    </citation>
    <scope>NUCLEOTIDE SEQUENCE [LARGE SCALE GENOMIC DNA]</scope>
    <source>
        <strain evidence="10 11">LMG 19158</strain>
    </source>
</reference>
<feature type="coiled-coil region" evidence="7">
    <location>
        <begin position="23"/>
        <end position="64"/>
    </location>
</feature>
<feature type="region of interest" description="Disordered" evidence="8">
    <location>
        <begin position="81"/>
        <end position="128"/>
    </location>
</feature>
<dbReference type="Gene3D" id="4.10.430.10">
    <property type="entry name" value="Histone-like protein H-NS, C-terminal domain"/>
    <property type="match status" value="1"/>
</dbReference>
<dbReference type="PANTHER" id="PTHR38097:SF2">
    <property type="entry name" value="DNA-BINDING PROTEIN STPA"/>
    <property type="match status" value="1"/>
</dbReference>
<feature type="compositionally biased region" description="Basic residues" evidence="8">
    <location>
        <begin position="85"/>
        <end position="95"/>
    </location>
</feature>
<dbReference type="GO" id="GO:0046983">
    <property type="term" value="F:protein dimerization activity"/>
    <property type="evidence" value="ECO:0007669"/>
    <property type="project" value="InterPro"/>
</dbReference>
<evidence type="ECO:0000256" key="7">
    <source>
        <dbReference type="SAM" id="Coils"/>
    </source>
</evidence>
<comment type="similarity">
    <text evidence="2 5">Belongs to the histone-like protein H-NS family.</text>
</comment>
<evidence type="ECO:0000256" key="8">
    <source>
        <dbReference type="SAM" id="MobiDB-lite"/>
    </source>
</evidence>
<evidence type="ECO:0000256" key="3">
    <source>
        <dbReference type="ARBA" id="ARBA00022490"/>
    </source>
</evidence>
<sequence>MSDLASTLLNIRSLRAFSRDLTLEQLQDALAKLTKVIDERQTEEIELMAEREEKEAKLKEITETLKRDGIDINDLMNALSNQPAKKTKRAPRPAKYRYTDENGQEKTWTGQGRTPSALADKNLDDFLI</sequence>
<dbReference type="GO" id="GO:0001217">
    <property type="term" value="F:DNA-binding transcription repressor activity"/>
    <property type="evidence" value="ECO:0007669"/>
    <property type="project" value="TreeGrafter"/>
</dbReference>
<evidence type="ECO:0000256" key="1">
    <source>
        <dbReference type="ARBA" id="ARBA00004453"/>
    </source>
</evidence>
<dbReference type="GO" id="GO:0003680">
    <property type="term" value="F:minor groove of adenine-thymine-rich DNA binding"/>
    <property type="evidence" value="ECO:0007669"/>
    <property type="project" value="TreeGrafter"/>
</dbReference>
<dbReference type="Gene3D" id="1.10.287.1050">
    <property type="entry name" value="H-NS histone-like proteins"/>
    <property type="match status" value="1"/>
</dbReference>